<gene>
    <name evidence="2" type="ORF">CCE28_01960</name>
</gene>
<evidence type="ECO:0000313" key="2">
    <source>
        <dbReference type="EMBL" id="PAB61215.1"/>
    </source>
</evidence>
<dbReference type="Proteomes" id="UP000216024">
    <property type="component" value="Unassembled WGS sequence"/>
</dbReference>
<feature type="domain" description="PRC-barrel" evidence="1">
    <location>
        <begin position="1"/>
        <end position="76"/>
    </location>
</feature>
<dbReference type="RefSeq" id="WP_095130410.1">
    <property type="nucleotide sequence ID" value="NZ_NIBG01000001.1"/>
</dbReference>
<dbReference type="InterPro" id="IPR014238">
    <property type="entry name" value="Spore_YlmC/YmxH"/>
</dbReference>
<dbReference type="PANTHER" id="PTHR40061:SF1">
    <property type="entry name" value="SPORULATION PROTEIN YLMC-RELATED"/>
    <property type="match status" value="1"/>
</dbReference>
<dbReference type="NCBIfam" id="TIGR02888">
    <property type="entry name" value="spore_YlmC_YmxH"/>
    <property type="match status" value="1"/>
</dbReference>
<dbReference type="InterPro" id="IPR011033">
    <property type="entry name" value="PRC_barrel-like_sf"/>
</dbReference>
<name>A0A267MQM9_9FIRM</name>
<proteinExistence type="predicted"/>
<reference evidence="2 3" key="1">
    <citation type="submission" date="2017-06" db="EMBL/GenBank/DDBJ databases">
        <title>Draft genome sequence of anaerobic fermentative bacterium Anaeromicrobium sediminis DY2726D isolated from West Pacific Ocean sediments.</title>
        <authorList>
            <person name="Zeng X."/>
        </authorList>
    </citation>
    <scope>NUCLEOTIDE SEQUENCE [LARGE SCALE GENOMIC DNA]</scope>
    <source>
        <strain evidence="2 3">DY2726D</strain>
    </source>
</reference>
<comment type="caution">
    <text evidence="2">The sequence shown here is derived from an EMBL/GenBank/DDBJ whole genome shotgun (WGS) entry which is preliminary data.</text>
</comment>
<dbReference type="OrthoDB" id="6024937at2"/>
<dbReference type="AlphaFoldDB" id="A0A267MQM9"/>
<dbReference type="InterPro" id="IPR027275">
    <property type="entry name" value="PRC-brl_dom"/>
</dbReference>
<evidence type="ECO:0000259" key="1">
    <source>
        <dbReference type="Pfam" id="PF05239"/>
    </source>
</evidence>
<protein>
    <submittedName>
        <fullName evidence="2">YlmC/YmxH family sporulation protein</fullName>
    </submittedName>
</protein>
<dbReference type="SUPFAM" id="SSF50346">
    <property type="entry name" value="PRC-barrel domain"/>
    <property type="match status" value="1"/>
</dbReference>
<organism evidence="2 3">
    <name type="scientific">Anaeromicrobium sediminis</name>
    <dbReference type="NCBI Taxonomy" id="1478221"/>
    <lineage>
        <taxon>Bacteria</taxon>
        <taxon>Bacillati</taxon>
        <taxon>Bacillota</taxon>
        <taxon>Clostridia</taxon>
        <taxon>Peptostreptococcales</taxon>
        <taxon>Thermotaleaceae</taxon>
        <taxon>Anaeromicrobium</taxon>
    </lineage>
</organism>
<keyword evidence="3" id="KW-1185">Reference proteome</keyword>
<accession>A0A267MQM9</accession>
<sequence>MRLSELGGKEIVNLTDGARLGMLGECDLLINEKTGRIKGILVPDYKSQFSLFYDRNFLEVPWDCVKKIGNDMIIVELEEF</sequence>
<evidence type="ECO:0000313" key="3">
    <source>
        <dbReference type="Proteomes" id="UP000216024"/>
    </source>
</evidence>
<dbReference type="EMBL" id="NIBG01000001">
    <property type="protein sequence ID" value="PAB61215.1"/>
    <property type="molecule type" value="Genomic_DNA"/>
</dbReference>
<dbReference type="Gene3D" id="2.30.30.240">
    <property type="entry name" value="PRC-barrel domain"/>
    <property type="match status" value="1"/>
</dbReference>
<dbReference type="Pfam" id="PF05239">
    <property type="entry name" value="PRC"/>
    <property type="match status" value="1"/>
</dbReference>
<dbReference type="PANTHER" id="PTHR40061">
    <property type="entry name" value="SPORULATION PROTEIN YLMC-RELATED"/>
    <property type="match status" value="1"/>
</dbReference>